<dbReference type="Proteomes" id="UP000597989">
    <property type="component" value="Unassembled WGS sequence"/>
</dbReference>
<accession>A0A917K3R0</accession>
<reference evidence="1 2" key="1">
    <citation type="journal article" date="2014" name="Int. J. Syst. Evol. Microbiol.">
        <title>Complete genome sequence of Corynebacterium casei LMG S-19264T (=DSM 44701T), isolated from a smear-ripened cheese.</title>
        <authorList>
            <consortium name="US DOE Joint Genome Institute (JGI-PGF)"/>
            <person name="Walter F."/>
            <person name="Albersmeier A."/>
            <person name="Kalinowski J."/>
            <person name="Ruckert C."/>
        </authorList>
    </citation>
    <scope>NUCLEOTIDE SEQUENCE [LARGE SCALE GENOMIC DNA]</scope>
    <source>
        <strain evidence="1 2">CGMCC 4.7206</strain>
    </source>
</reference>
<gene>
    <name evidence="1" type="ORF">GCM10011581_38820</name>
</gene>
<dbReference type="NCBIfam" id="TIGR02548">
    <property type="entry name" value="casB_cse2"/>
    <property type="match status" value="1"/>
</dbReference>
<dbReference type="CDD" id="cd09731">
    <property type="entry name" value="Cse2_I-E"/>
    <property type="match status" value="1"/>
</dbReference>
<comment type="caution">
    <text evidence="1">The sequence shown here is derived from an EMBL/GenBank/DDBJ whole genome shotgun (WGS) entry which is preliminary data.</text>
</comment>
<evidence type="ECO:0000313" key="2">
    <source>
        <dbReference type="Proteomes" id="UP000597989"/>
    </source>
</evidence>
<dbReference type="AlphaFoldDB" id="A0A917K3R0"/>
<dbReference type="Pfam" id="PF09485">
    <property type="entry name" value="CRISPR_Cse2"/>
    <property type="match status" value="1"/>
</dbReference>
<protein>
    <submittedName>
        <fullName evidence="1">Type I-E CRISPR-associated protein Cse2/CasB</fullName>
    </submittedName>
</protein>
<dbReference type="Gene3D" id="1.10.520.40">
    <property type="entry name" value="CRISPR-associated protein Cse2"/>
    <property type="match status" value="1"/>
</dbReference>
<sequence>MTTTEKPPVHQRRRAFIDKLDRLARDLASGDKHLVGQARRSFAQLRRSVSGQRYEHEAMSLIFEFDPPREEEQIWLTIAGLFALNPQTSSAPLRLGAALRRLDQRRPGTTAQKRLRQLLAADANSLPQHLRSTLQLLASHDIVVDFRSLLDDAVTLLRPHRDEEQERNTRWRWARDFHRQENTNTTNNNDLSQENDE</sequence>
<dbReference type="RefSeq" id="WP_188989748.1">
    <property type="nucleotide sequence ID" value="NZ_BMMT01000015.1"/>
</dbReference>
<dbReference type="InterPro" id="IPR038287">
    <property type="entry name" value="Cse2_sf"/>
</dbReference>
<proteinExistence type="predicted"/>
<dbReference type="EMBL" id="BMMT01000015">
    <property type="protein sequence ID" value="GGI97883.1"/>
    <property type="molecule type" value="Genomic_DNA"/>
</dbReference>
<evidence type="ECO:0000313" key="1">
    <source>
        <dbReference type="EMBL" id="GGI97883.1"/>
    </source>
</evidence>
<organism evidence="1 2">
    <name type="scientific">Saccharopolyspora thermophila</name>
    <dbReference type="NCBI Taxonomy" id="89367"/>
    <lineage>
        <taxon>Bacteria</taxon>
        <taxon>Bacillati</taxon>
        <taxon>Actinomycetota</taxon>
        <taxon>Actinomycetes</taxon>
        <taxon>Pseudonocardiales</taxon>
        <taxon>Pseudonocardiaceae</taxon>
        <taxon>Saccharopolyspora</taxon>
    </lineage>
</organism>
<name>A0A917K3R0_9PSEU</name>
<dbReference type="InterPro" id="IPR013382">
    <property type="entry name" value="CRISPR-assoc_prot_Cse2"/>
</dbReference>